<reference evidence="2" key="2">
    <citation type="submission" date="2015-01" db="EMBL/GenBank/DDBJ databases">
        <title>Evolutionary Origins and Diversification of the Mycorrhizal Mutualists.</title>
        <authorList>
            <consortium name="DOE Joint Genome Institute"/>
            <consortium name="Mycorrhizal Genomics Consortium"/>
            <person name="Kohler A."/>
            <person name="Kuo A."/>
            <person name="Nagy L.G."/>
            <person name="Floudas D."/>
            <person name="Copeland A."/>
            <person name="Barry K.W."/>
            <person name="Cichocki N."/>
            <person name="Veneault-Fourrey C."/>
            <person name="LaButti K."/>
            <person name="Lindquist E.A."/>
            <person name="Lipzen A."/>
            <person name="Lundell T."/>
            <person name="Morin E."/>
            <person name="Murat C."/>
            <person name="Riley R."/>
            <person name="Ohm R."/>
            <person name="Sun H."/>
            <person name="Tunlid A."/>
            <person name="Henrissat B."/>
            <person name="Grigoriev I.V."/>
            <person name="Hibbett D.S."/>
            <person name="Martin F."/>
        </authorList>
    </citation>
    <scope>NUCLEOTIDE SEQUENCE [LARGE SCALE GENOMIC DNA]</scope>
    <source>
        <strain evidence="2">h7</strain>
    </source>
</reference>
<evidence type="ECO:0000313" key="1">
    <source>
        <dbReference type="EMBL" id="KIM39955.1"/>
    </source>
</evidence>
<protein>
    <submittedName>
        <fullName evidence="1">Uncharacterized protein</fullName>
    </submittedName>
</protein>
<dbReference type="AlphaFoldDB" id="A0A0C3BTF5"/>
<keyword evidence="2" id="KW-1185">Reference proteome</keyword>
<accession>A0A0C3BTF5</accession>
<gene>
    <name evidence="1" type="ORF">M413DRAFT_446863</name>
</gene>
<dbReference type="Proteomes" id="UP000053424">
    <property type="component" value="Unassembled WGS sequence"/>
</dbReference>
<dbReference type="HOGENOM" id="CLU_2413494_0_0_1"/>
<organism evidence="1 2">
    <name type="scientific">Hebeloma cylindrosporum</name>
    <dbReference type="NCBI Taxonomy" id="76867"/>
    <lineage>
        <taxon>Eukaryota</taxon>
        <taxon>Fungi</taxon>
        <taxon>Dikarya</taxon>
        <taxon>Basidiomycota</taxon>
        <taxon>Agaricomycotina</taxon>
        <taxon>Agaricomycetes</taxon>
        <taxon>Agaricomycetidae</taxon>
        <taxon>Agaricales</taxon>
        <taxon>Agaricineae</taxon>
        <taxon>Hymenogastraceae</taxon>
        <taxon>Hebeloma</taxon>
    </lineage>
</organism>
<proteinExistence type="predicted"/>
<name>A0A0C3BTF5_HEBCY</name>
<evidence type="ECO:0000313" key="2">
    <source>
        <dbReference type="Proteomes" id="UP000053424"/>
    </source>
</evidence>
<dbReference type="EMBL" id="KN831784">
    <property type="protein sequence ID" value="KIM39955.1"/>
    <property type="molecule type" value="Genomic_DNA"/>
</dbReference>
<reference evidence="1 2" key="1">
    <citation type="submission" date="2014-04" db="EMBL/GenBank/DDBJ databases">
        <authorList>
            <consortium name="DOE Joint Genome Institute"/>
            <person name="Kuo A."/>
            <person name="Gay G."/>
            <person name="Dore J."/>
            <person name="Kohler A."/>
            <person name="Nagy L.G."/>
            <person name="Floudas D."/>
            <person name="Copeland A."/>
            <person name="Barry K.W."/>
            <person name="Cichocki N."/>
            <person name="Veneault-Fourrey C."/>
            <person name="LaButti K."/>
            <person name="Lindquist E.A."/>
            <person name="Lipzen A."/>
            <person name="Lundell T."/>
            <person name="Morin E."/>
            <person name="Murat C."/>
            <person name="Sun H."/>
            <person name="Tunlid A."/>
            <person name="Henrissat B."/>
            <person name="Grigoriev I.V."/>
            <person name="Hibbett D.S."/>
            <person name="Martin F."/>
            <person name="Nordberg H.P."/>
            <person name="Cantor M.N."/>
            <person name="Hua S.X."/>
        </authorList>
    </citation>
    <scope>NUCLEOTIDE SEQUENCE [LARGE SCALE GENOMIC DNA]</scope>
    <source>
        <strain evidence="2">h7</strain>
    </source>
</reference>
<sequence length="92" mass="10409">MNGCLHATGYASLTSARSWVKNALTYCFTRDSIPPLIYTKPGYSEGCVLDAWTISDYAGRYETRWKDAWGCLTTAEYFYAYEDGLYAYLLGV</sequence>